<protein>
    <submittedName>
        <fullName evidence="1">Uncharacterized protein</fullName>
    </submittedName>
</protein>
<organism evidence="1 2">
    <name type="scientific">Bagarius yarrelli</name>
    <name type="common">Goonch</name>
    <name type="synonym">Bagrus yarrelli</name>
    <dbReference type="NCBI Taxonomy" id="175774"/>
    <lineage>
        <taxon>Eukaryota</taxon>
        <taxon>Metazoa</taxon>
        <taxon>Chordata</taxon>
        <taxon>Craniata</taxon>
        <taxon>Vertebrata</taxon>
        <taxon>Euteleostomi</taxon>
        <taxon>Actinopterygii</taxon>
        <taxon>Neopterygii</taxon>
        <taxon>Teleostei</taxon>
        <taxon>Ostariophysi</taxon>
        <taxon>Siluriformes</taxon>
        <taxon>Sisoridae</taxon>
        <taxon>Sisorinae</taxon>
        <taxon>Bagarius</taxon>
    </lineage>
</organism>
<reference evidence="1 2" key="1">
    <citation type="journal article" date="2019" name="Genome Biol. Evol.">
        <title>Whole-Genome Sequencing of the Giant Devil Catfish, Bagarius yarrelli.</title>
        <authorList>
            <person name="Jiang W."/>
            <person name="Lv Y."/>
            <person name="Cheng L."/>
            <person name="Yang K."/>
            <person name="Chao B."/>
            <person name="Wang X."/>
            <person name="Li Y."/>
            <person name="Pan X."/>
            <person name="You X."/>
            <person name="Zhang Y."/>
            <person name="Yang J."/>
            <person name="Li J."/>
            <person name="Zhang X."/>
            <person name="Liu S."/>
            <person name="Sun C."/>
            <person name="Yang J."/>
            <person name="Shi Q."/>
        </authorList>
    </citation>
    <scope>NUCLEOTIDE SEQUENCE [LARGE SCALE GENOMIC DNA]</scope>
    <source>
        <strain evidence="1">JWS20170419001</strain>
        <tissue evidence="1">Muscle</tissue>
    </source>
</reference>
<gene>
    <name evidence="1" type="ORF">Baya_14319</name>
</gene>
<comment type="caution">
    <text evidence="1">The sequence shown here is derived from an EMBL/GenBank/DDBJ whole genome shotgun (WGS) entry which is preliminary data.</text>
</comment>
<evidence type="ECO:0000313" key="1">
    <source>
        <dbReference type="EMBL" id="TTA69392.1"/>
    </source>
</evidence>
<dbReference type="Proteomes" id="UP000319801">
    <property type="component" value="Unassembled WGS sequence"/>
</dbReference>
<name>A0A556V8V5_BAGYA</name>
<sequence length="164" mass="19082">MSKTDPPPSYEECQIPYNTQDRIYPFTAALGQTPVNPTGMFTVTPQSNPGLSDFGGSVVIHSFDHSRVYVCVSIINEQSNSKRRHRYTHLTPEFISYREPVRLFVIQNPPVYWLSLCSEWLEVETWSPHMWKHQYGEEHFILLHTSQTVFHIPVMLKMLPRCLS</sequence>
<keyword evidence="2" id="KW-1185">Reference proteome</keyword>
<evidence type="ECO:0000313" key="2">
    <source>
        <dbReference type="Proteomes" id="UP000319801"/>
    </source>
</evidence>
<dbReference type="EMBL" id="VCAZ01000163">
    <property type="protein sequence ID" value="TTA69392.1"/>
    <property type="molecule type" value="Genomic_DNA"/>
</dbReference>
<dbReference type="AlphaFoldDB" id="A0A556V8V5"/>
<accession>A0A556V8V5</accession>
<proteinExistence type="predicted"/>